<feature type="compositionally biased region" description="Low complexity" evidence="1">
    <location>
        <begin position="121"/>
        <end position="158"/>
    </location>
</feature>
<evidence type="ECO:0008006" key="5">
    <source>
        <dbReference type="Google" id="ProtNLM"/>
    </source>
</evidence>
<organism evidence="3 4">
    <name type="scientific">Bifidobacterium oedipodis</name>
    <dbReference type="NCBI Taxonomy" id="2675322"/>
    <lineage>
        <taxon>Bacteria</taxon>
        <taxon>Bacillati</taxon>
        <taxon>Actinomycetota</taxon>
        <taxon>Actinomycetes</taxon>
        <taxon>Bifidobacteriales</taxon>
        <taxon>Bifidobacteriaceae</taxon>
        <taxon>Bifidobacterium</taxon>
    </lineage>
</organism>
<feature type="region of interest" description="Disordered" evidence="1">
    <location>
        <begin position="98"/>
        <end position="182"/>
    </location>
</feature>
<evidence type="ECO:0000313" key="3">
    <source>
        <dbReference type="EMBL" id="NMM94976.1"/>
    </source>
</evidence>
<feature type="transmembrane region" description="Helical" evidence="2">
    <location>
        <begin position="320"/>
        <end position="342"/>
    </location>
</feature>
<accession>A0A7Y0ETA4</accession>
<feature type="transmembrane region" description="Helical" evidence="2">
    <location>
        <begin position="237"/>
        <end position="258"/>
    </location>
</feature>
<evidence type="ECO:0000313" key="4">
    <source>
        <dbReference type="Proteomes" id="UP000532194"/>
    </source>
</evidence>
<keyword evidence="2" id="KW-1133">Transmembrane helix</keyword>
<proteinExistence type="predicted"/>
<feature type="transmembrane region" description="Helical" evidence="2">
    <location>
        <begin position="213"/>
        <end position="231"/>
    </location>
</feature>
<feature type="compositionally biased region" description="Polar residues" evidence="1">
    <location>
        <begin position="402"/>
        <end position="425"/>
    </location>
</feature>
<feature type="region of interest" description="Disordered" evidence="1">
    <location>
        <begin position="382"/>
        <end position="425"/>
    </location>
</feature>
<evidence type="ECO:0000256" key="2">
    <source>
        <dbReference type="SAM" id="Phobius"/>
    </source>
</evidence>
<comment type="caution">
    <text evidence="3">The sequence shown here is derived from an EMBL/GenBank/DDBJ whole genome shotgun (WGS) entry which is preliminary data.</text>
</comment>
<keyword evidence="2" id="KW-0812">Transmembrane</keyword>
<feature type="transmembrane region" description="Helical" evidence="2">
    <location>
        <begin position="270"/>
        <end position="300"/>
    </location>
</feature>
<feature type="compositionally biased region" description="Pro residues" evidence="1">
    <location>
        <begin position="18"/>
        <end position="33"/>
    </location>
</feature>
<feature type="compositionally biased region" description="Low complexity" evidence="1">
    <location>
        <begin position="382"/>
        <end position="398"/>
    </location>
</feature>
<dbReference type="AlphaFoldDB" id="A0A7Y0ETA4"/>
<reference evidence="3 4" key="1">
    <citation type="submission" date="2020-02" db="EMBL/GenBank/DDBJ databases">
        <title>Characterization of phylogenetic diversity of novel bifidobacterial species isolated in Czech ZOOs.</title>
        <authorList>
            <person name="Lugli G.A."/>
            <person name="Vera N.B."/>
            <person name="Ventura M."/>
        </authorList>
    </citation>
    <scope>NUCLEOTIDE SEQUENCE [LARGE SCALE GENOMIC DNA]</scope>
    <source>
        <strain evidence="3 4">DSM 109957</strain>
    </source>
</reference>
<name>A0A7Y0ETA4_9BIFI</name>
<dbReference type="GO" id="GO:0005886">
    <property type="term" value="C:plasma membrane"/>
    <property type="evidence" value="ECO:0007669"/>
    <property type="project" value="TreeGrafter"/>
</dbReference>
<keyword evidence="4" id="KW-1185">Reference proteome</keyword>
<dbReference type="PANTHER" id="PTHR34980:SF2">
    <property type="entry name" value="INNER MEMBRANE PROTEIN YHAH-RELATED"/>
    <property type="match status" value="1"/>
</dbReference>
<feature type="compositionally biased region" description="Pro residues" evidence="1">
    <location>
        <begin position="159"/>
        <end position="169"/>
    </location>
</feature>
<dbReference type="PANTHER" id="PTHR34980">
    <property type="entry name" value="INNER MEMBRANE PROTEIN-RELATED-RELATED"/>
    <property type="match status" value="1"/>
</dbReference>
<dbReference type="Proteomes" id="UP000532194">
    <property type="component" value="Unassembled WGS sequence"/>
</dbReference>
<dbReference type="InterPro" id="IPR008523">
    <property type="entry name" value="DUF805"/>
</dbReference>
<feature type="region of interest" description="Disordered" evidence="1">
    <location>
        <begin position="1"/>
        <end position="69"/>
    </location>
</feature>
<dbReference type="Pfam" id="PF05656">
    <property type="entry name" value="DUF805"/>
    <property type="match status" value="1"/>
</dbReference>
<feature type="compositionally biased region" description="Polar residues" evidence="1">
    <location>
        <begin position="98"/>
        <end position="112"/>
    </location>
</feature>
<feature type="compositionally biased region" description="Polar residues" evidence="1">
    <location>
        <begin position="1"/>
        <end position="15"/>
    </location>
</feature>
<evidence type="ECO:0000256" key="1">
    <source>
        <dbReference type="SAM" id="MobiDB-lite"/>
    </source>
</evidence>
<dbReference type="RefSeq" id="WP_169172983.1">
    <property type="nucleotide sequence ID" value="NZ_JAAIII010000007.1"/>
</dbReference>
<gene>
    <name evidence="3" type="ORF">G1C95_2164</name>
</gene>
<keyword evidence="2" id="KW-0472">Membrane</keyword>
<protein>
    <recommendedName>
        <fullName evidence="5">DUF805 domain-containing protein</fullName>
    </recommendedName>
</protein>
<sequence>MTDPNNTPDNTSATPSPDGAPTPQQPVVPPIPAVPQYGATPASAAPAYSRNAPDYGQQYGAPADQSEPAAAYGAYNQSTSGYGAAGYGDAYQAPAYNATTPGNAGNDNSNGNPFAARSANPYTQPQYGQTPQYGQPQYGQPQYDQTQYGQSQYGQQPQQPTPQFVPPQYAPNSPTGGEVPLDKPHYGCSMPEAFLRFWKKYVVFKGRASRSEYWWWILCAFIIGTVLNIITDNGDNSLGFLSTLWSLATLIPTISLAVRRLHDINKPGWWVAIFYGVAFAAGIIIAIGGGAALLGAIGAYSAAGYGYHYSSSASTAAGGIIAVVIGGLLLLATAITYIVFMAMPSKPEGARFDENYVAPGAGYGTGYGTGYGAPAAPYAPYAPSQPYPTQQAQSAQPADSPETPTTGSANNQSTDAANNNGQRPW</sequence>
<dbReference type="EMBL" id="JAAIII010000007">
    <property type="protein sequence ID" value="NMM94976.1"/>
    <property type="molecule type" value="Genomic_DNA"/>
</dbReference>